<comment type="caution">
    <text evidence="2">The sequence shown here is derived from an EMBL/GenBank/DDBJ whole genome shotgun (WGS) entry which is preliminary data.</text>
</comment>
<dbReference type="EMBL" id="JANPWB010000001">
    <property type="protein sequence ID" value="KAJ1214161.1"/>
    <property type="molecule type" value="Genomic_DNA"/>
</dbReference>
<evidence type="ECO:0000256" key="1">
    <source>
        <dbReference type="SAM" id="SignalP"/>
    </source>
</evidence>
<gene>
    <name evidence="2" type="ORF">NDU88_001787</name>
</gene>
<sequence>MIASSGWAVGKLAAAVFSARVLGLDTVTFSGFLQMGRWAGPLVDSLRLGWLRVAEAHPLLPGSCFLQ</sequence>
<accession>A0AAV7WML7</accession>
<keyword evidence="1" id="KW-0732">Signal</keyword>
<dbReference type="AlphaFoldDB" id="A0AAV7WML7"/>
<proteinExistence type="predicted"/>
<protein>
    <submittedName>
        <fullName evidence="2">Uncharacterized protein</fullName>
    </submittedName>
</protein>
<keyword evidence="3" id="KW-1185">Reference proteome</keyword>
<evidence type="ECO:0000313" key="3">
    <source>
        <dbReference type="Proteomes" id="UP001066276"/>
    </source>
</evidence>
<dbReference type="Proteomes" id="UP001066276">
    <property type="component" value="Chromosome 1_1"/>
</dbReference>
<organism evidence="2 3">
    <name type="scientific">Pleurodeles waltl</name>
    <name type="common">Iberian ribbed newt</name>
    <dbReference type="NCBI Taxonomy" id="8319"/>
    <lineage>
        <taxon>Eukaryota</taxon>
        <taxon>Metazoa</taxon>
        <taxon>Chordata</taxon>
        <taxon>Craniata</taxon>
        <taxon>Vertebrata</taxon>
        <taxon>Euteleostomi</taxon>
        <taxon>Amphibia</taxon>
        <taxon>Batrachia</taxon>
        <taxon>Caudata</taxon>
        <taxon>Salamandroidea</taxon>
        <taxon>Salamandridae</taxon>
        <taxon>Pleurodelinae</taxon>
        <taxon>Pleurodeles</taxon>
    </lineage>
</organism>
<feature type="chain" id="PRO_5043989609" evidence="1">
    <location>
        <begin position="24"/>
        <end position="67"/>
    </location>
</feature>
<name>A0AAV7WML7_PLEWA</name>
<feature type="signal peptide" evidence="1">
    <location>
        <begin position="1"/>
        <end position="23"/>
    </location>
</feature>
<reference evidence="2" key="1">
    <citation type="journal article" date="2022" name="bioRxiv">
        <title>Sequencing and chromosome-scale assembly of the giantPleurodeles waltlgenome.</title>
        <authorList>
            <person name="Brown T."/>
            <person name="Elewa A."/>
            <person name="Iarovenko S."/>
            <person name="Subramanian E."/>
            <person name="Araus A.J."/>
            <person name="Petzold A."/>
            <person name="Susuki M."/>
            <person name="Suzuki K.-i.T."/>
            <person name="Hayashi T."/>
            <person name="Toyoda A."/>
            <person name="Oliveira C."/>
            <person name="Osipova E."/>
            <person name="Leigh N.D."/>
            <person name="Simon A."/>
            <person name="Yun M.H."/>
        </authorList>
    </citation>
    <scope>NUCLEOTIDE SEQUENCE</scope>
    <source>
        <strain evidence="2">20211129_DDA</strain>
        <tissue evidence="2">Liver</tissue>
    </source>
</reference>
<evidence type="ECO:0000313" key="2">
    <source>
        <dbReference type="EMBL" id="KAJ1214161.1"/>
    </source>
</evidence>